<evidence type="ECO:0008006" key="4">
    <source>
        <dbReference type="Google" id="ProtNLM"/>
    </source>
</evidence>
<reference evidence="2 3" key="1">
    <citation type="submission" date="2018-09" db="EMBL/GenBank/DDBJ databases">
        <title>Genomic investigation of the strawberry pathogen Phytophthora fragariae indicates pathogenicity is determined by transcriptional variation in three key races.</title>
        <authorList>
            <person name="Adams T.M."/>
            <person name="Armitage A.D."/>
            <person name="Sobczyk M.K."/>
            <person name="Bates H.J."/>
            <person name="Dunwell J.M."/>
            <person name="Nellist C.F."/>
            <person name="Harrison R.J."/>
        </authorList>
    </citation>
    <scope>NUCLEOTIDE SEQUENCE [LARGE SCALE GENOMIC DNA]</scope>
    <source>
        <strain evidence="2 3">NOV-77</strain>
    </source>
</reference>
<evidence type="ECO:0000313" key="2">
    <source>
        <dbReference type="EMBL" id="KAE9273404.1"/>
    </source>
</evidence>
<organism evidence="2 3">
    <name type="scientific">Phytophthora fragariae</name>
    <dbReference type="NCBI Taxonomy" id="53985"/>
    <lineage>
        <taxon>Eukaryota</taxon>
        <taxon>Sar</taxon>
        <taxon>Stramenopiles</taxon>
        <taxon>Oomycota</taxon>
        <taxon>Peronosporomycetes</taxon>
        <taxon>Peronosporales</taxon>
        <taxon>Peronosporaceae</taxon>
        <taxon>Phytophthora</taxon>
    </lineage>
</organism>
<dbReference type="AlphaFoldDB" id="A0A6G0Q7R6"/>
<keyword evidence="1" id="KW-0732">Signal</keyword>
<sequence>MTKRTSARLLLLSLGVVAALGASSSISMILIQTGDEDRLWEKNVNGSSRRAVKDKTFGTSGLESMNLFLRLLSCFQDPRFGRAVSPRNIVPPRLLNHSYQTAARDFGLERLFGAVVSDSGPAAMSTASATPVDGLLFYDVIHGRQRGLLLRTRALHSLDQGPSGDSFNMSW</sequence>
<proteinExistence type="predicted"/>
<accession>A0A6G0Q7R6</accession>
<dbReference type="EMBL" id="QXFY01005187">
    <property type="protein sequence ID" value="KAE9273404.1"/>
    <property type="molecule type" value="Genomic_DNA"/>
</dbReference>
<evidence type="ECO:0000256" key="1">
    <source>
        <dbReference type="SAM" id="SignalP"/>
    </source>
</evidence>
<feature type="signal peptide" evidence="1">
    <location>
        <begin position="1"/>
        <end position="21"/>
    </location>
</feature>
<evidence type="ECO:0000313" key="3">
    <source>
        <dbReference type="Proteomes" id="UP000486351"/>
    </source>
</evidence>
<gene>
    <name evidence="2" type="ORF">PF008_g29846</name>
</gene>
<protein>
    <recommendedName>
        <fullName evidence="4">RxLR effector protein</fullName>
    </recommendedName>
</protein>
<name>A0A6G0Q7R6_9STRA</name>
<dbReference type="Proteomes" id="UP000486351">
    <property type="component" value="Unassembled WGS sequence"/>
</dbReference>
<comment type="caution">
    <text evidence="2">The sequence shown here is derived from an EMBL/GenBank/DDBJ whole genome shotgun (WGS) entry which is preliminary data.</text>
</comment>
<feature type="chain" id="PRO_5026095992" description="RxLR effector protein" evidence="1">
    <location>
        <begin position="22"/>
        <end position="171"/>
    </location>
</feature>